<organism evidence="3 4">
    <name type="scientific">Fusobacterium mortiferum</name>
    <dbReference type="NCBI Taxonomy" id="850"/>
    <lineage>
        <taxon>Bacteria</taxon>
        <taxon>Fusobacteriati</taxon>
        <taxon>Fusobacteriota</taxon>
        <taxon>Fusobacteriia</taxon>
        <taxon>Fusobacteriales</taxon>
        <taxon>Fusobacteriaceae</taxon>
        <taxon>Fusobacterium</taxon>
    </lineage>
</organism>
<proteinExistence type="inferred from homology"/>
<dbReference type="EMBL" id="QRHL01000048">
    <property type="protein sequence ID" value="RHF69585.1"/>
    <property type="molecule type" value="Genomic_DNA"/>
</dbReference>
<dbReference type="PROSITE" id="PS50164">
    <property type="entry name" value="GIY_YIG"/>
    <property type="match status" value="1"/>
</dbReference>
<dbReference type="Pfam" id="PF01541">
    <property type="entry name" value="GIY-YIG"/>
    <property type="match status" value="1"/>
</dbReference>
<gene>
    <name evidence="3" type="ORF">DW663_12685</name>
</gene>
<protein>
    <submittedName>
        <fullName evidence="3">GIY-YIG nuclease family protein</fullName>
    </submittedName>
</protein>
<dbReference type="PANTHER" id="PTHR34477">
    <property type="entry name" value="UPF0213 PROTEIN YHBQ"/>
    <property type="match status" value="1"/>
</dbReference>
<sequence>MENKKYYYIYILRCNDESLYTGITTDIVRRYEEHEKGKGAKYTRAKGVKRIEIFFQCLGRKDASRIESYIKKLSKAKKEFYLLNREIFSFKIKEELGIEIKIKNKIKKVLT</sequence>
<feature type="domain" description="GIY-YIG" evidence="2">
    <location>
        <begin position="5"/>
        <end position="80"/>
    </location>
</feature>
<dbReference type="InterPro" id="IPR050190">
    <property type="entry name" value="UPF0213_domain"/>
</dbReference>
<dbReference type="SUPFAM" id="SSF82771">
    <property type="entry name" value="GIY-YIG endonuclease"/>
    <property type="match status" value="1"/>
</dbReference>
<evidence type="ECO:0000259" key="2">
    <source>
        <dbReference type="PROSITE" id="PS50164"/>
    </source>
</evidence>
<dbReference type="InterPro" id="IPR035901">
    <property type="entry name" value="GIY-YIG_endonuc_sf"/>
</dbReference>
<evidence type="ECO:0000313" key="3">
    <source>
        <dbReference type="EMBL" id="RHF69585.1"/>
    </source>
</evidence>
<dbReference type="AlphaFoldDB" id="A0A414PLW6"/>
<reference evidence="3 4" key="1">
    <citation type="submission" date="2018-08" db="EMBL/GenBank/DDBJ databases">
        <title>A genome reference for cultivated species of the human gut microbiota.</title>
        <authorList>
            <person name="Zou Y."/>
            <person name="Xue W."/>
            <person name="Luo G."/>
        </authorList>
    </citation>
    <scope>NUCLEOTIDE SEQUENCE [LARGE SCALE GENOMIC DNA]</scope>
    <source>
        <strain evidence="3 4">AM25-1</strain>
    </source>
</reference>
<comment type="similarity">
    <text evidence="1">Belongs to the UPF0213 family.</text>
</comment>
<dbReference type="Gene3D" id="3.40.1440.10">
    <property type="entry name" value="GIY-YIG endonuclease"/>
    <property type="match status" value="1"/>
</dbReference>
<evidence type="ECO:0000256" key="1">
    <source>
        <dbReference type="ARBA" id="ARBA00007435"/>
    </source>
</evidence>
<evidence type="ECO:0000313" key="4">
    <source>
        <dbReference type="Proteomes" id="UP000284676"/>
    </source>
</evidence>
<accession>A0A414PLW6</accession>
<comment type="caution">
    <text evidence="3">The sequence shown here is derived from an EMBL/GenBank/DDBJ whole genome shotgun (WGS) entry which is preliminary data.</text>
</comment>
<dbReference type="RefSeq" id="WP_118234774.1">
    <property type="nucleotide sequence ID" value="NZ_CAEUHP010000001.1"/>
</dbReference>
<name>A0A414PLW6_FUSMR</name>
<dbReference type="CDD" id="cd10456">
    <property type="entry name" value="GIY-YIG_UPF0213"/>
    <property type="match status" value="1"/>
</dbReference>
<dbReference type="Proteomes" id="UP000284676">
    <property type="component" value="Unassembled WGS sequence"/>
</dbReference>
<dbReference type="PANTHER" id="PTHR34477:SF1">
    <property type="entry name" value="UPF0213 PROTEIN YHBQ"/>
    <property type="match status" value="1"/>
</dbReference>
<dbReference type="InterPro" id="IPR000305">
    <property type="entry name" value="GIY-YIG_endonuc"/>
</dbReference>